<dbReference type="PANTHER" id="PTHR13847">
    <property type="entry name" value="SARCOSINE DEHYDROGENASE-RELATED"/>
    <property type="match status" value="1"/>
</dbReference>
<dbReference type="InterPro" id="IPR036188">
    <property type="entry name" value="FAD/NAD-bd_sf"/>
</dbReference>
<dbReference type="PANTHER" id="PTHR13847:SF280">
    <property type="entry name" value="D-AMINO ACID DEHYDROGENASE"/>
    <property type="match status" value="1"/>
</dbReference>
<evidence type="ECO:0000256" key="1">
    <source>
        <dbReference type="ARBA" id="ARBA00009410"/>
    </source>
</evidence>
<evidence type="ECO:0000259" key="3">
    <source>
        <dbReference type="Pfam" id="PF01266"/>
    </source>
</evidence>
<organism evidence="4">
    <name type="scientific">marine metagenome</name>
    <dbReference type="NCBI Taxonomy" id="408172"/>
    <lineage>
        <taxon>unclassified sequences</taxon>
        <taxon>metagenomes</taxon>
        <taxon>ecological metagenomes</taxon>
    </lineage>
</organism>
<feature type="transmembrane region" description="Helical" evidence="2">
    <location>
        <begin position="27"/>
        <end position="46"/>
    </location>
</feature>
<dbReference type="Gene3D" id="3.30.9.10">
    <property type="entry name" value="D-Amino Acid Oxidase, subunit A, domain 2"/>
    <property type="match status" value="1"/>
</dbReference>
<dbReference type="AlphaFoldDB" id="A0A381TB69"/>
<sequence length="373" mass="41164">MSMNKNNIVSMTWSGVPKMVSQQPKEADIVIIGGGIIGVSTALFLAKQNIRVVLCEKGFIAGEQSGRNWGWVRVQGRDTREIPMMLESLNIWRNLSDDIGEDVGYVEGGCLYSGRTQKDLEHYSEWLDVAHEYDIPTTIIDGEKLANIAGESSKQWIAAMYTPNDGRAEPHKATPAIAKAASRFGAKILTGCTVRGIETQAGNVSSVITEYGSIKTNQVLCAAGAWTSLFCRSLGINVPQLKVRGTVARTAPVATNIYGNIFDKYIGIRRRQDGGYTIAHGSVLDHGITPSTIKYALMYIPALIKEINVLRLSIGKDFINELKTPKQWQLDEVSPFEKNRILNPEPNLKVLRSIKKNLGKTFPELKNIEIIES</sequence>
<keyword evidence="2" id="KW-0812">Transmembrane</keyword>
<dbReference type="Gene3D" id="3.50.50.60">
    <property type="entry name" value="FAD/NAD(P)-binding domain"/>
    <property type="match status" value="1"/>
</dbReference>
<reference evidence="4" key="1">
    <citation type="submission" date="2018-05" db="EMBL/GenBank/DDBJ databases">
        <authorList>
            <person name="Lanie J.A."/>
            <person name="Ng W.-L."/>
            <person name="Kazmierczak K.M."/>
            <person name="Andrzejewski T.M."/>
            <person name="Davidsen T.M."/>
            <person name="Wayne K.J."/>
            <person name="Tettelin H."/>
            <person name="Glass J.I."/>
            <person name="Rusch D."/>
            <person name="Podicherti R."/>
            <person name="Tsui H.-C.T."/>
            <person name="Winkler M.E."/>
        </authorList>
    </citation>
    <scope>NUCLEOTIDE SEQUENCE</scope>
</reference>
<dbReference type="GO" id="GO:0005737">
    <property type="term" value="C:cytoplasm"/>
    <property type="evidence" value="ECO:0007669"/>
    <property type="project" value="TreeGrafter"/>
</dbReference>
<gene>
    <name evidence="4" type="ORF">METZ01_LOCUS66250</name>
</gene>
<feature type="domain" description="FAD dependent oxidoreductase" evidence="3">
    <location>
        <begin position="28"/>
        <end position="305"/>
    </location>
</feature>
<keyword evidence="2" id="KW-0472">Membrane</keyword>
<feature type="non-terminal residue" evidence="4">
    <location>
        <position position="373"/>
    </location>
</feature>
<evidence type="ECO:0000313" key="4">
    <source>
        <dbReference type="EMBL" id="SVA13396.1"/>
    </source>
</evidence>
<name>A0A381TB69_9ZZZZ</name>
<dbReference type="InterPro" id="IPR006076">
    <property type="entry name" value="FAD-dep_OxRdtase"/>
</dbReference>
<dbReference type="GO" id="GO:0005886">
    <property type="term" value="C:plasma membrane"/>
    <property type="evidence" value="ECO:0007669"/>
    <property type="project" value="TreeGrafter"/>
</dbReference>
<keyword evidence="2" id="KW-1133">Transmembrane helix</keyword>
<dbReference type="GO" id="GO:0008718">
    <property type="term" value="F:D-amino-acid dehydrogenase activity"/>
    <property type="evidence" value="ECO:0007669"/>
    <property type="project" value="TreeGrafter"/>
</dbReference>
<dbReference type="SUPFAM" id="SSF51905">
    <property type="entry name" value="FAD/NAD(P)-binding domain"/>
    <property type="match status" value="1"/>
</dbReference>
<evidence type="ECO:0000256" key="2">
    <source>
        <dbReference type="SAM" id="Phobius"/>
    </source>
</evidence>
<dbReference type="EMBL" id="UINC01004313">
    <property type="protein sequence ID" value="SVA13396.1"/>
    <property type="molecule type" value="Genomic_DNA"/>
</dbReference>
<protein>
    <recommendedName>
        <fullName evidence="3">FAD dependent oxidoreductase domain-containing protein</fullName>
    </recommendedName>
</protein>
<accession>A0A381TB69</accession>
<proteinExistence type="inferred from homology"/>
<dbReference type="Pfam" id="PF01266">
    <property type="entry name" value="DAO"/>
    <property type="match status" value="1"/>
</dbReference>
<comment type="similarity">
    <text evidence="1">Belongs to the DadA oxidoreductase family.</text>
</comment>
<dbReference type="GO" id="GO:0055130">
    <property type="term" value="P:D-alanine catabolic process"/>
    <property type="evidence" value="ECO:0007669"/>
    <property type="project" value="TreeGrafter"/>
</dbReference>